<proteinExistence type="predicted"/>
<comment type="caution">
    <text evidence="2">The sequence shown here is derived from an EMBL/GenBank/DDBJ whole genome shotgun (WGS) entry which is preliminary data.</text>
</comment>
<organism evidence="2 3">
    <name type="scientific">Rhizosaccharibacter radicis</name>
    <dbReference type="NCBI Taxonomy" id="2782605"/>
    <lineage>
        <taxon>Bacteria</taxon>
        <taxon>Pseudomonadati</taxon>
        <taxon>Pseudomonadota</taxon>
        <taxon>Alphaproteobacteria</taxon>
        <taxon>Acetobacterales</taxon>
        <taxon>Acetobacteraceae</taxon>
        <taxon>Rhizosaccharibacter</taxon>
    </lineage>
</organism>
<name>A0ABT1VUC1_9PROT</name>
<dbReference type="RefSeq" id="WP_422918671.1">
    <property type="nucleotide sequence ID" value="NZ_JAMZEJ010000002.1"/>
</dbReference>
<dbReference type="Gene3D" id="3.40.50.1820">
    <property type="entry name" value="alpha/beta hydrolase"/>
    <property type="match status" value="1"/>
</dbReference>
<evidence type="ECO:0000313" key="2">
    <source>
        <dbReference type="EMBL" id="MCQ8239936.1"/>
    </source>
</evidence>
<dbReference type="Proteomes" id="UP001524547">
    <property type="component" value="Unassembled WGS sequence"/>
</dbReference>
<feature type="domain" description="Serine aminopeptidase S33" evidence="1">
    <location>
        <begin position="17"/>
        <end position="251"/>
    </location>
</feature>
<accession>A0ABT1VUC1</accession>
<reference evidence="2 3" key="1">
    <citation type="submission" date="2022-06" db="EMBL/GenBank/DDBJ databases">
        <title>Rhizosaccharibacter gen. nov. sp. nov. KSS12, endophytic bacteria isolated from sugarcane.</title>
        <authorList>
            <person name="Pitiwittayakul N."/>
        </authorList>
    </citation>
    <scope>NUCLEOTIDE SEQUENCE [LARGE SCALE GENOMIC DNA]</scope>
    <source>
        <strain evidence="2 3">KSS12</strain>
    </source>
</reference>
<evidence type="ECO:0000313" key="3">
    <source>
        <dbReference type="Proteomes" id="UP001524547"/>
    </source>
</evidence>
<dbReference type="Pfam" id="PF12146">
    <property type="entry name" value="Hydrolase_4"/>
    <property type="match status" value="1"/>
</dbReference>
<dbReference type="InterPro" id="IPR022742">
    <property type="entry name" value="Hydrolase_4"/>
</dbReference>
<dbReference type="InterPro" id="IPR029058">
    <property type="entry name" value="AB_hydrolase_fold"/>
</dbReference>
<gene>
    <name evidence="2" type="ORF">NFI88_03660</name>
</gene>
<sequence>MPDGARLPARRWLPAGTPRAVVLALHGFNDSRDAWELPAPVMAARGIAVYAPDQRGFGGAPDRGRWAGTDHMVADAAELARHVRALQPGVPLFLMGESMGGAVALLVAARHPELGSSGTVLLAPAVWSRAQMGPLLTASLWAAATFLPDWHLTGRELPLHVSATDNRAALYRLAYDPLTVHDTRTATLRGLVDLMTRAQDEAAHVRGPVLAAYGAHDQLVPPQATASAWQALPVGARRAFYPDGYHLLLRDLGRAAPLDDVTGWMLHPERALPSGADIAAAAWVASRPWEDTNPLWLPSAADGLADTRP</sequence>
<dbReference type="InterPro" id="IPR051044">
    <property type="entry name" value="MAG_DAG_Lipase"/>
</dbReference>
<evidence type="ECO:0000259" key="1">
    <source>
        <dbReference type="Pfam" id="PF12146"/>
    </source>
</evidence>
<protein>
    <submittedName>
        <fullName evidence="2">Lysophospholipase</fullName>
    </submittedName>
</protein>
<dbReference type="PRINTS" id="PR00111">
    <property type="entry name" value="ABHYDROLASE"/>
</dbReference>
<dbReference type="PANTHER" id="PTHR11614">
    <property type="entry name" value="PHOSPHOLIPASE-RELATED"/>
    <property type="match status" value="1"/>
</dbReference>
<dbReference type="SUPFAM" id="SSF53474">
    <property type="entry name" value="alpha/beta-Hydrolases"/>
    <property type="match status" value="1"/>
</dbReference>
<keyword evidence="3" id="KW-1185">Reference proteome</keyword>
<dbReference type="EMBL" id="JAMZEJ010000002">
    <property type="protein sequence ID" value="MCQ8239936.1"/>
    <property type="molecule type" value="Genomic_DNA"/>
</dbReference>
<dbReference type="InterPro" id="IPR000073">
    <property type="entry name" value="AB_hydrolase_1"/>
</dbReference>